<dbReference type="STRING" id="888268.A0A1E5VB17"/>
<comment type="caution">
    <text evidence="8">The sequence shown here is derived from an EMBL/GenBank/DDBJ whole genome shotgun (WGS) entry which is preliminary data.</text>
</comment>
<accession>A0A1E5VB17</accession>
<evidence type="ECO:0000259" key="7">
    <source>
        <dbReference type="Pfam" id="PF03168"/>
    </source>
</evidence>
<dbReference type="EMBL" id="LWDX02045586">
    <property type="protein sequence ID" value="OEL22352.1"/>
    <property type="molecule type" value="Genomic_DNA"/>
</dbReference>
<proteinExistence type="predicted"/>
<dbReference type="GO" id="GO:0005886">
    <property type="term" value="C:plasma membrane"/>
    <property type="evidence" value="ECO:0007669"/>
    <property type="project" value="TreeGrafter"/>
</dbReference>
<dbReference type="PANTHER" id="PTHR31234">
    <property type="entry name" value="LATE EMBRYOGENESIS ABUNDANT (LEA) HYDROXYPROLINE-RICH GLYCOPROTEIN FAMILY"/>
    <property type="match status" value="1"/>
</dbReference>
<protein>
    <recommendedName>
        <fullName evidence="7">Late embryogenesis abundant protein LEA-2 subgroup domain-containing protein</fullName>
    </recommendedName>
</protein>
<keyword evidence="3 6" id="KW-1133">Transmembrane helix</keyword>
<evidence type="ECO:0000256" key="6">
    <source>
        <dbReference type="SAM" id="Phobius"/>
    </source>
</evidence>
<keyword evidence="2 6" id="KW-0812">Transmembrane</keyword>
<evidence type="ECO:0000256" key="5">
    <source>
        <dbReference type="SAM" id="MobiDB-lite"/>
    </source>
</evidence>
<organism evidence="8 9">
    <name type="scientific">Dichanthelium oligosanthes</name>
    <dbReference type="NCBI Taxonomy" id="888268"/>
    <lineage>
        <taxon>Eukaryota</taxon>
        <taxon>Viridiplantae</taxon>
        <taxon>Streptophyta</taxon>
        <taxon>Embryophyta</taxon>
        <taxon>Tracheophyta</taxon>
        <taxon>Spermatophyta</taxon>
        <taxon>Magnoliopsida</taxon>
        <taxon>Liliopsida</taxon>
        <taxon>Poales</taxon>
        <taxon>Poaceae</taxon>
        <taxon>PACMAD clade</taxon>
        <taxon>Panicoideae</taxon>
        <taxon>Panicodae</taxon>
        <taxon>Paniceae</taxon>
        <taxon>Dichantheliinae</taxon>
        <taxon>Dichanthelium</taxon>
    </lineage>
</organism>
<feature type="compositionally biased region" description="Pro residues" evidence="5">
    <location>
        <begin position="40"/>
        <end position="52"/>
    </location>
</feature>
<dbReference type="GO" id="GO:0098542">
    <property type="term" value="P:defense response to other organism"/>
    <property type="evidence" value="ECO:0007669"/>
    <property type="project" value="InterPro"/>
</dbReference>
<evidence type="ECO:0000256" key="3">
    <source>
        <dbReference type="ARBA" id="ARBA00022989"/>
    </source>
</evidence>
<feature type="region of interest" description="Disordered" evidence="5">
    <location>
        <begin position="1"/>
        <end position="52"/>
    </location>
</feature>
<gene>
    <name evidence="8" type="ORF">BAE44_0016628</name>
</gene>
<dbReference type="PANTHER" id="PTHR31234:SF72">
    <property type="entry name" value="NDR1_HIN1-LIKE PROTEIN 6"/>
    <property type="match status" value="1"/>
</dbReference>
<evidence type="ECO:0000256" key="4">
    <source>
        <dbReference type="ARBA" id="ARBA00023136"/>
    </source>
</evidence>
<dbReference type="InterPro" id="IPR004864">
    <property type="entry name" value="LEA_2"/>
</dbReference>
<comment type="subcellular location">
    <subcellularLocation>
        <location evidence="1">Membrane</location>
        <topology evidence="1">Single-pass membrane protein</topology>
    </subcellularLocation>
</comment>
<dbReference type="OrthoDB" id="1917746at2759"/>
<dbReference type="InterPro" id="IPR044839">
    <property type="entry name" value="NDR1-like"/>
</dbReference>
<feature type="transmembrane region" description="Helical" evidence="6">
    <location>
        <begin position="64"/>
        <end position="90"/>
    </location>
</feature>
<evidence type="ECO:0000313" key="9">
    <source>
        <dbReference type="Proteomes" id="UP000095767"/>
    </source>
</evidence>
<keyword evidence="9" id="KW-1185">Reference proteome</keyword>
<dbReference type="Proteomes" id="UP000095767">
    <property type="component" value="Unassembled WGS sequence"/>
</dbReference>
<name>A0A1E5VB17_9POAL</name>
<reference evidence="8 9" key="1">
    <citation type="submission" date="2016-09" db="EMBL/GenBank/DDBJ databases">
        <title>The draft genome of Dichanthelium oligosanthes: A C3 panicoid grass species.</title>
        <authorList>
            <person name="Studer A.J."/>
            <person name="Schnable J.C."/>
            <person name="Brutnell T.P."/>
        </authorList>
    </citation>
    <scope>NUCLEOTIDE SEQUENCE [LARGE SCALE GENOMIC DNA]</scope>
    <source>
        <strain evidence="9">cv. Kellogg 1175</strain>
        <tissue evidence="8">Leaf</tissue>
    </source>
</reference>
<evidence type="ECO:0000256" key="2">
    <source>
        <dbReference type="ARBA" id="ARBA00022692"/>
    </source>
</evidence>
<evidence type="ECO:0000313" key="8">
    <source>
        <dbReference type="EMBL" id="OEL22352.1"/>
    </source>
</evidence>
<sequence>MADYHRIHPVSVGSPPPPSAPPQQASGKKPSHDQLQLPITAPPPYAPAPLPPPRRKRHSRCCRCACWTLLAVVLLVVALGATAGILYLVFRPKIPNFHVDRLTVTRFDVNATTMTVTDAFDVDVTATNPNKRIGIYYDGGEVTASFNGTQLCSGAFPTLYQGHRTTVQPRISLTGETRLDSAVAGQLAQQRQAGFVPLMVRARVPIRIKFGVIKLWKMTGKATCNLMVDNIQAGASLRIRSNSCSFKLKIFN</sequence>
<dbReference type="AlphaFoldDB" id="A0A1E5VB17"/>
<keyword evidence="4 6" id="KW-0472">Membrane</keyword>
<evidence type="ECO:0000256" key="1">
    <source>
        <dbReference type="ARBA" id="ARBA00004167"/>
    </source>
</evidence>
<dbReference type="Pfam" id="PF03168">
    <property type="entry name" value="LEA_2"/>
    <property type="match status" value="1"/>
</dbReference>
<feature type="domain" description="Late embryogenesis abundant protein LEA-2 subgroup" evidence="7">
    <location>
        <begin position="124"/>
        <end position="216"/>
    </location>
</feature>